<dbReference type="Gene3D" id="3.40.960.10">
    <property type="entry name" value="VSR Endonuclease"/>
    <property type="match status" value="1"/>
</dbReference>
<dbReference type="RefSeq" id="WP_345081327.1">
    <property type="nucleotide sequence ID" value="NZ_BAABFA010000010.1"/>
</dbReference>
<dbReference type="PANTHER" id="PTHR38590">
    <property type="entry name" value="BLL0828 PROTEIN"/>
    <property type="match status" value="1"/>
</dbReference>
<dbReference type="Pfam" id="PF04480">
    <property type="entry name" value="DUF559"/>
    <property type="match status" value="1"/>
</dbReference>
<organism evidence="2 3">
    <name type="scientific">Nemorincola caseinilytica</name>
    <dbReference type="NCBI Taxonomy" id="2054315"/>
    <lineage>
        <taxon>Bacteria</taxon>
        <taxon>Pseudomonadati</taxon>
        <taxon>Bacteroidota</taxon>
        <taxon>Chitinophagia</taxon>
        <taxon>Chitinophagales</taxon>
        <taxon>Chitinophagaceae</taxon>
        <taxon>Nemorincola</taxon>
    </lineage>
</organism>
<dbReference type="CDD" id="cd01038">
    <property type="entry name" value="Endonuclease_DUF559"/>
    <property type="match status" value="1"/>
</dbReference>
<protein>
    <recommendedName>
        <fullName evidence="1">DUF559 domain-containing protein</fullName>
    </recommendedName>
</protein>
<evidence type="ECO:0000259" key="1">
    <source>
        <dbReference type="Pfam" id="PF04480"/>
    </source>
</evidence>
<dbReference type="InterPro" id="IPR007569">
    <property type="entry name" value="DUF559"/>
</dbReference>
<accession>A0ABP8NC94</accession>
<evidence type="ECO:0000313" key="3">
    <source>
        <dbReference type="Proteomes" id="UP001500067"/>
    </source>
</evidence>
<dbReference type="PANTHER" id="PTHR38590:SF1">
    <property type="entry name" value="BLL0828 PROTEIN"/>
    <property type="match status" value="1"/>
</dbReference>
<dbReference type="SUPFAM" id="SSF52980">
    <property type="entry name" value="Restriction endonuclease-like"/>
    <property type="match status" value="1"/>
</dbReference>
<dbReference type="InterPro" id="IPR047216">
    <property type="entry name" value="Endonuclease_DUF559_bact"/>
</dbReference>
<proteinExistence type="predicted"/>
<keyword evidence="3" id="KW-1185">Reference proteome</keyword>
<reference evidence="3" key="1">
    <citation type="journal article" date="2019" name="Int. J. Syst. Evol. Microbiol.">
        <title>The Global Catalogue of Microorganisms (GCM) 10K type strain sequencing project: providing services to taxonomists for standard genome sequencing and annotation.</title>
        <authorList>
            <consortium name="The Broad Institute Genomics Platform"/>
            <consortium name="The Broad Institute Genome Sequencing Center for Infectious Disease"/>
            <person name="Wu L."/>
            <person name="Ma J."/>
        </authorList>
    </citation>
    <scope>NUCLEOTIDE SEQUENCE [LARGE SCALE GENOMIC DNA]</scope>
    <source>
        <strain evidence="3">JCM 32105</strain>
    </source>
</reference>
<sequence length="128" mass="15087">MEKKMFYGATNLIFDNARKLRNDLTNAELVLWGYLKQRPLGYKFRRQHPLGIYIADFYCHALKLVIEVDGSVHEDPEMAEKDKVRQDIINSLGVKMIRFRNEEVEKRLETVIDKIENHIINNRSPKAI</sequence>
<dbReference type="InterPro" id="IPR011335">
    <property type="entry name" value="Restrct_endonuc-II-like"/>
</dbReference>
<evidence type="ECO:0000313" key="2">
    <source>
        <dbReference type="EMBL" id="GAA4464931.1"/>
    </source>
</evidence>
<name>A0ABP8NC94_9BACT</name>
<comment type="caution">
    <text evidence="2">The sequence shown here is derived from an EMBL/GenBank/DDBJ whole genome shotgun (WGS) entry which is preliminary data.</text>
</comment>
<feature type="domain" description="DUF559" evidence="1">
    <location>
        <begin position="15"/>
        <end position="118"/>
    </location>
</feature>
<dbReference type="Proteomes" id="UP001500067">
    <property type="component" value="Unassembled WGS sequence"/>
</dbReference>
<dbReference type="EMBL" id="BAABFA010000010">
    <property type="protein sequence ID" value="GAA4464931.1"/>
    <property type="molecule type" value="Genomic_DNA"/>
</dbReference>
<gene>
    <name evidence="2" type="ORF">GCM10023093_16250</name>
</gene>